<dbReference type="PROSITE" id="PS51352">
    <property type="entry name" value="THIOREDOXIN_2"/>
    <property type="match status" value="1"/>
</dbReference>
<dbReference type="RefSeq" id="WP_085773284.1">
    <property type="nucleotide sequence ID" value="NZ_AP027149.1"/>
</dbReference>
<dbReference type="OrthoDB" id="9812811at2"/>
<dbReference type="Proteomes" id="UP000193978">
    <property type="component" value="Chromosome"/>
</dbReference>
<feature type="domain" description="Thioredoxin" evidence="1">
    <location>
        <begin position="4"/>
        <end position="156"/>
    </location>
</feature>
<dbReference type="InterPro" id="IPR036249">
    <property type="entry name" value="Thioredoxin-like_sf"/>
</dbReference>
<evidence type="ECO:0000313" key="3">
    <source>
        <dbReference type="Proteomes" id="UP000193978"/>
    </source>
</evidence>
<dbReference type="Pfam" id="PF00578">
    <property type="entry name" value="AhpC-TSA"/>
    <property type="match status" value="1"/>
</dbReference>
<organism evidence="2 3">
    <name type="scientific">Methylocystis bryophila</name>
    <dbReference type="NCBI Taxonomy" id="655015"/>
    <lineage>
        <taxon>Bacteria</taxon>
        <taxon>Pseudomonadati</taxon>
        <taxon>Pseudomonadota</taxon>
        <taxon>Alphaproteobacteria</taxon>
        <taxon>Hyphomicrobiales</taxon>
        <taxon>Methylocystaceae</taxon>
        <taxon>Methylocystis</taxon>
    </lineage>
</organism>
<sequence length="159" mass="16807">MSRLQNGQLFPSLEVPAVGGGVIPIPQSLHGSYGVILIYRGAWCPYCQAQLGGFQRASEKLAEVGIKVAALSVDDEATTKGTIEKYKLRFPVGHSADADHVALVTGAYTNPSPRYLQSTGFLLDPEGNVLNAVYSSGPIGRLVAEDVIGMVAYLNTKGA</sequence>
<protein>
    <submittedName>
        <fullName evidence="2">Peroxiredoxin</fullName>
    </submittedName>
</protein>
<dbReference type="GO" id="GO:0016491">
    <property type="term" value="F:oxidoreductase activity"/>
    <property type="evidence" value="ECO:0007669"/>
    <property type="project" value="InterPro"/>
</dbReference>
<proteinExistence type="predicted"/>
<dbReference type="EMBL" id="CP019948">
    <property type="protein sequence ID" value="ARN83131.1"/>
    <property type="molecule type" value="Genomic_DNA"/>
</dbReference>
<dbReference type="Gene3D" id="3.40.30.10">
    <property type="entry name" value="Glutaredoxin"/>
    <property type="match status" value="1"/>
</dbReference>
<dbReference type="STRING" id="655015.B1812_20930"/>
<evidence type="ECO:0000259" key="1">
    <source>
        <dbReference type="PROSITE" id="PS51352"/>
    </source>
</evidence>
<evidence type="ECO:0000313" key="2">
    <source>
        <dbReference type="EMBL" id="ARN83131.1"/>
    </source>
</evidence>
<name>A0A1W6MZX1_9HYPH</name>
<dbReference type="InterPro" id="IPR013766">
    <property type="entry name" value="Thioredoxin_domain"/>
</dbReference>
<dbReference type="InterPro" id="IPR000866">
    <property type="entry name" value="AhpC/TSA"/>
</dbReference>
<keyword evidence="3" id="KW-1185">Reference proteome</keyword>
<reference evidence="2 3" key="1">
    <citation type="submission" date="2017-02" db="EMBL/GenBank/DDBJ databases">
        <authorList>
            <person name="Peterson S.W."/>
        </authorList>
    </citation>
    <scope>NUCLEOTIDE SEQUENCE [LARGE SCALE GENOMIC DNA]</scope>
    <source>
        <strain evidence="2 3">S285</strain>
    </source>
</reference>
<dbReference type="KEGG" id="mbry:B1812_20930"/>
<dbReference type="CDD" id="cd02971">
    <property type="entry name" value="PRX_family"/>
    <property type="match status" value="1"/>
</dbReference>
<gene>
    <name evidence="2" type="ORF">B1812_20930</name>
</gene>
<dbReference type="SUPFAM" id="SSF52833">
    <property type="entry name" value="Thioredoxin-like"/>
    <property type="match status" value="1"/>
</dbReference>
<accession>A0A1W6MZX1</accession>
<dbReference type="GO" id="GO:0016209">
    <property type="term" value="F:antioxidant activity"/>
    <property type="evidence" value="ECO:0007669"/>
    <property type="project" value="InterPro"/>
</dbReference>
<dbReference type="AlphaFoldDB" id="A0A1W6MZX1"/>